<dbReference type="Proteomes" id="UP000294813">
    <property type="component" value="Unassembled WGS sequence"/>
</dbReference>
<dbReference type="PROSITE" id="PS01276">
    <property type="entry name" value="PEPTIDASE_U32"/>
    <property type="match status" value="1"/>
</dbReference>
<protein>
    <submittedName>
        <fullName evidence="2">Putative protease</fullName>
    </submittedName>
</protein>
<organism evidence="2 3">
    <name type="scientific">Heliophilum fasciatum</name>
    <dbReference type="NCBI Taxonomy" id="35700"/>
    <lineage>
        <taxon>Bacteria</taxon>
        <taxon>Bacillati</taxon>
        <taxon>Bacillota</taxon>
        <taxon>Clostridia</taxon>
        <taxon>Eubacteriales</taxon>
        <taxon>Heliobacteriaceae</taxon>
        <taxon>Heliophilum</taxon>
    </lineage>
</organism>
<keyword evidence="2" id="KW-0645">Protease</keyword>
<dbReference type="EMBL" id="SLXT01000001">
    <property type="protein sequence ID" value="TCP68848.1"/>
    <property type="molecule type" value="Genomic_DNA"/>
</dbReference>
<keyword evidence="3" id="KW-1185">Reference proteome</keyword>
<evidence type="ECO:0000313" key="2">
    <source>
        <dbReference type="EMBL" id="TCP68848.1"/>
    </source>
</evidence>
<dbReference type="PANTHER" id="PTHR30217:SF10">
    <property type="entry name" value="23S RRNA 5-HYDROXYCYTIDINE C2501 SYNTHASE"/>
    <property type="match status" value="1"/>
</dbReference>
<keyword evidence="2" id="KW-0378">Hydrolase</keyword>
<gene>
    <name evidence="2" type="ORF">EDD73_1017</name>
</gene>
<dbReference type="PANTHER" id="PTHR30217">
    <property type="entry name" value="PEPTIDASE U32 FAMILY"/>
    <property type="match status" value="1"/>
</dbReference>
<dbReference type="RefSeq" id="WP_131917567.1">
    <property type="nucleotide sequence ID" value="NZ_JAOQNU010000001.1"/>
</dbReference>
<dbReference type="InterPro" id="IPR001539">
    <property type="entry name" value="Peptidase_U32"/>
</dbReference>
<dbReference type="Pfam" id="PF01136">
    <property type="entry name" value="Peptidase_U32"/>
    <property type="match status" value="2"/>
</dbReference>
<dbReference type="InterPro" id="IPR020988">
    <property type="entry name" value="Pept_U32_collagenase"/>
</dbReference>
<accession>A0A4R2RZ45</accession>
<evidence type="ECO:0000259" key="1">
    <source>
        <dbReference type="Pfam" id="PF12392"/>
    </source>
</evidence>
<feature type="domain" description="Peptidase U32 collagenase" evidence="1">
    <location>
        <begin position="407"/>
        <end position="527"/>
    </location>
</feature>
<reference evidence="2 3" key="1">
    <citation type="submission" date="2019-03" db="EMBL/GenBank/DDBJ databases">
        <title>Genomic Encyclopedia of Type Strains, Phase IV (KMG-IV): sequencing the most valuable type-strain genomes for metagenomic binning, comparative biology and taxonomic classification.</title>
        <authorList>
            <person name="Goeker M."/>
        </authorList>
    </citation>
    <scope>NUCLEOTIDE SEQUENCE [LARGE SCALE GENOMIC DNA]</scope>
    <source>
        <strain evidence="2 3">DSM 11170</strain>
    </source>
</reference>
<name>A0A4R2RZ45_9FIRM</name>
<dbReference type="GO" id="GO:0008233">
    <property type="term" value="F:peptidase activity"/>
    <property type="evidence" value="ECO:0007669"/>
    <property type="project" value="UniProtKB-KW"/>
</dbReference>
<dbReference type="Pfam" id="PF12392">
    <property type="entry name" value="DUF3656"/>
    <property type="match status" value="1"/>
</dbReference>
<dbReference type="AlphaFoldDB" id="A0A4R2RZ45"/>
<comment type="caution">
    <text evidence="2">The sequence shown here is derived from an EMBL/GenBank/DDBJ whole genome shotgun (WGS) entry which is preliminary data.</text>
</comment>
<dbReference type="InterPro" id="IPR051454">
    <property type="entry name" value="RNA/ubiquinone_mod_enzymes"/>
</dbReference>
<proteinExistence type="predicted"/>
<evidence type="ECO:0000313" key="3">
    <source>
        <dbReference type="Proteomes" id="UP000294813"/>
    </source>
</evidence>
<dbReference type="GO" id="GO:0006508">
    <property type="term" value="P:proteolysis"/>
    <property type="evidence" value="ECO:0007669"/>
    <property type="project" value="UniProtKB-KW"/>
</dbReference>
<dbReference type="OrthoDB" id="9807498at2"/>
<sequence>MNEKKKRANFDVELLAPVGSPVALRAAVENGADAVYLSGKQFGARQYAANFDLDELAQAVEYAHGRDVAVYVTVNTLLTDEEISALPAYGRDLARIGVDAVIVQDIGVLRVLRQVLPEMVIHASTQMTVSNVEGARRLAQEGVQRVVLARELSLEAMEQIARLPGVEIEVFVHGALCICYSGQCLMSSLIGGRSGNRGRCAQPCRLNYSLVDAAGHEYLDARQTGAYLLSPRDIKMIESLPELLRAGVKSLKIEGRMKRPEYVATAVRQYRQALDRALQTVRGEQEAPFAPTVDEERALRQIFNRDFSSGYLYGPPGKELMSLKRPNHRGLFLGRIRRYDAGRRQALLLLEEPLHTGDELEAWVTRGGRTVTTVETMTVQGKTVPSAQAGQEVLIPWAATLHPGDRIFKTQDHLLVAEAQASYLRPSEAPRRTALRATVRAFVGQPVEVTFWDEAGHQGTALTTEPAQVAQRHPLTEATLKEQLGRLGNTPFVLASLSLQSDGKAMVPVRLLNEARREAIQALSQERQQRFQRIEVDEATWQQRLEQLQWRDYRRACQGAPQGRKEMAPKKSAPQLPLLTVAVEGLEAVRAATRAGADEIYIGTDGFRHLPVDDCSEIVALCHRQQVQPVVALPRLYRPEQKESVTQLIERWVHAGASDFVVPNLGYLELLQQHPVKWRADYPLWSFNAQAVHYWLERGAQAYTVSPELTLSQLTVMGRCLSQHDNRAIEAAELIVHGAMPMMVTEYCLPGALLGQRGEKPCAAPCKQLPPLFLRDRMNFLFPLHMDGFCRMHIFNPKTLALLESWADLLPLAIGRWRMEMRTEPPAKVQTIVQLYRQIIDQAHQPGNVAERTSTALAQLQQLYPAGTTKGHLYRGVE</sequence>